<keyword evidence="1" id="KW-0413">Isomerase</keyword>
<organism evidence="6 7">
    <name type="scientific">Dreissena polymorpha</name>
    <name type="common">Zebra mussel</name>
    <name type="synonym">Mytilus polymorpha</name>
    <dbReference type="NCBI Taxonomy" id="45954"/>
    <lineage>
        <taxon>Eukaryota</taxon>
        <taxon>Metazoa</taxon>
        <taxon>Spiralia</taxon>
        <taxon>Lophotrochozoa</taxon>
        <taxon>Mollusca</taxon>
        <taxon>Bivalvia</taxon>
        <taxon>Autobranchia</taxon>
        <taxon>Heteroconchia</taxon>
        <taxon>Euheterodonta</taxon>
        <taxon>Imparidentia</taxon>
        <taxon>Neoheterodontei</taxon>
        <taxon>Myida</taxon>
        <taxon>Dreissenoidea</taxon>
        <taxon>Dreissenidae</taxon>
        <taxon>Dreissena</taxon>
    </lineage>
</organism>
<reference evidence="6" key="2">
    <citation type="submission" date="2020-11" db="EMBL/GenBank/DDBJ databases">
        <authorList>
            <person name="McCartney M.A."/>
            <person name="Auch B."/>
            <person name="Kono T."/>
            <person name="Mallez S."/>
            <person name="Becker A."/>
            <person name="Gohl D.M."/>
            <person name="Silverstein K.A.T."/>
            <person name="Koren S."/>
            <person name="Bechman K.B."/>
            <person name="Herman A."/>
            <person name="Abrahante J.E."/>
            <person name="Garbe J."/>
        </authorList>
    </citation>
    <scope>NUCLEOTIDE SEQUENCE</scope>
    <source>
        <strain evidence="6">Duluth1</strain>
        <tissue evidence="6">Whole animal</tissue>
    </source>
</reference>
<accession>A0A9D3YVR8</accession>
<evidence type="ECO:0000256" key="3">
    <source>
        <dbReference type="ARBA" id="ARBA00038859"/>
    </source>
</evidence>
<evidence type="ECO:0000256" key="4">
    <source>
        <dbReference type="ARBA" id="ARBA00060728"/>
    </source>
</evidence>
<keyword evidence="7" id="KW-1185">Reference proteome</keyword>
<dbReference type="OrthoDB" id="10011710at2759"/>
<name>A0A9D3YVR8_DREPO</name>
<protein>
    <recommendedName>
        <fullName evidence="5">Fucose mutarotase</fullName>
        <ecNumber evidence="3">5.1.3.29</ecNumber>
    </recommendedName>
</protein>
<dbReference type="AlphaFoldDB" id="A0A9D3YVR8"/>
<dbReference type="InterPro" id="IPR050443">
    <property type="entry name" value="RbsD/FucU_mutarotase"/>
</dbReference>
<comment type="similarity">
    <text evidence="4">Belongs to the RbsD / FucU family.</text>
</comment>
<evidence type="ECO:0000313" key="6">
    <source>
        <dbReference type="EMBL" id="KAH3707983.1"/>
    </source>
</evidence>
<dbReference type="Gene3D" id="3.40.1650.10">
    <property type="entry name" value="RbsD-like domain"/>
    <property type="match status" value="1"/>
</dbReference>
<dbReference type="InterPro" id="IPR023750">
    <property type="entry name" value="RbsD-like_sf"/>
</dbReference>
<evidence type="ECO:0000256" key="1">
    <source>
        <dbReference type="ARBA" id="ARBA00023235"/>
    </source>
</evidence>
<comment type="catalytic activity">
    <reaction evidence="2">
        <text>alpha-L-fucose = beta-L-fucose</text>
        <dbReference type="Rhea" id="RHEA:25580"/>
        <dbReference type="ChEBI" id="CHEBI:42548"/>
        <dbReference type="ChEBI" id="CHEBI:42589"/>
        <dbReference type="EC" id="5.1.3.29"/>
    </reaction>
</comment>
<dbReference type="FunFam" id="3.40.1650.10:FF:000005">
    <property type="entry name" value="Fucose mutarotase"/>
    <property type="match status" value="1"/>
</dbReference>
<dbReference type="Pfam" id="PF05025">
    <property type="entry name" value="RbsD_FucU"/>
    <property type="match status" value="1"/>
</dbReference>
<comment type="caution">
    <text evidence="6">The sequence shown here is derived from an EMBL/GenBank/DDBJ whole genome shotgun (WGS) entry which is preliminary data.</text>
</comment>
<dbReference type="GO" id="GO:0005829">
    <property type="term" value="C:cytosol"/>
    <property type="evidence" value="ECO:0007669"/>
    <property type="project" value="UniProtKB-ARBA"/>
</dbReference>
<dbReference type="GO" id="GO:0006004">
    <property type="term" value="P:fucose metabolic process"/>
    <property type="evidence" value="ECO:0007669"/>
    <property type="project" value="TreeGrafter"/>
</dbReference>
<evidence type="ECO:0000256" key="5">
    <source>
        <dbReference type="ARBA" id="ARBA00071027"/>
    </source>
</evidence>
<evidence type="ECO:0000256" key="2">
    <source>
        <dbReference type="ARBA" id="ARBA00036324"/>
    </source>
</evidence>
<dbReference type="InterPro" id="IPR007721">
    <property type="entry name" value="RbsD_FucU"/>
</dbReference>
<sequence length="149" mass="16672">MPLKNVPKVISPELLFTLASMGHGDEIILADAHFPTTSICRFGPKEIRADGITIPKLLEGILQLLPLDTYVSHPVCLMDKVPEDKAKGVQTPIWTEYQVIIDNIEGSQVNIEKMERFKFYERAKRAFAIVHTGELAQYGNIILKKGLAL</sequence>
<dbReference type="Proteomes" id="UP000828390">
    <property type="component" value="Unassembled WGS sequence"/>
</dbReference>
<dbReference type="SUPFAM" id="SSF102546">
    <property type="entry name" value="RbsD-like"/>
    <property type="match status" value="1"/>
</dbReference>
<evidence type="ECO:0000313" key="7">
    <source>
        <dbReference type="Proteomes" id="UP000828390"/>
    </source>
</evidence>
<dbReference type="PANTHER" id="PTHR31690:SF4">
    <property type="entry name" value="FUCOSE MUTAROTASE"/>
    <property type="match status" value="1"/>
</dbReference>
<dbReference type="PANTHER" id="PTHR31690">
    <property type="entry name" value="FUCOSE MUTAROTASE"/>
    <property type="match status" value="1"/>
</dbReference>
<dbReference type="EC" id="5.1.3.29" evidence="3"/>
<reference evidence="6" key="1">
    <citation type="journal article" date="2019" name="bioRxiv">
        <title>The Genome of the Zebra Mussel, Dreissena polymorpha: A Resource for Invasive Species Research.</title>
        <authorList>
            <person name="McCartney M.A."/>
            <person name="Auch B."/>
            <person name="Kono T."/>
            <person name="Mallez S."/>
            <person name="Zhang Y."/>
            <person name="Obille A."/>
            <person name="Becker A."/>
            <person name="Abrahante J.E."/>
            <person name="Garbe J."/>
            <person name="Badalamenti J.P."/>
            <person name="Herman A."/>
            <person name="Mangelson H."/>
            <person name="Liachko I."/>
            <person name="Sullivan S."/>
            <person name="Sone E.D."/>
            <person name="Koren S."/>
            <person name="Silverstein K.A.T."/>
            <person name="Beckman K.B."/>
            <person name="Gohl D.M."/>
        </authorList>
    </citation>
    <scope>NUCLEOTIDE SEQUENCE</scope>
    <source>
        <strain evidence="6">Duluth1</strain>
        <tissue evidence="6">Whole animal</tissue>
    </source>
</reference>
<gene>
    <name evidence="6" type="ORF">DPMN_067421</name>
</gene>
<dbReference type="GO" id="GO:0042806">
    <property type="term" value="F:fucose binding"/>
    <property type="evidence" value="ECO:0007669"/>
    <property type="project" value="TreeGrafter"/>
</dbReference>
<proteinExistence type="inferred from homology"/>
<dbReference type="EMBL" id="JAIWYP010000014">
    <property type="protein sequence ID" value="KAH3707983.1"/>
    <property type="molecule type" value="Genomic_DNA"/>
</dbReference>
<dbReference type="GO" id="GO:0036373">
    <property type="term" value="F:L-fucose mutarotase activity"/>
    <property type="evidence" value="ECO:0007669"/>
    <property type="project" value="UniProtKB-EC"/>
</dbReference>